<reference evidence="2 3" key="1">
    <citation type="submission" date="2024-09" db="EMBL/GenBank/DDBJ databases">
        <authorList>
            <person name="Sun Q."/>
            <person name="Mori K."/>
        </authorList>
    </citation>
    <scope>NUCLEOTIDE SEQUENCE [LARGE SCALE GENOMIC DNA]</scope>
    <source>
        <strain evidence="2 3">CCM 8545</strain>
    </source>
</reference>
<dbReference type="InterPro" id="IPR050303">
    <property type="entry name" value="GatZ_KbaZ_carbometab"/>
</dbReference>
<dbReference type="SUPFAM" id="SSF51569">
    <property type="entry name" value="Aldolase"/>
    <property type="match status" value="1"/>
</dbReference>
<dbReference type="PIRSF" id="PIRSF009264">
    <property type="entry name" value="TagBP_ald_AgaZ"/>
    <property type="match status" value="1"/>
</dbReference>
<accession>A0ABV6CB45</accession>
<gene>
    <name evidence="2" type="ORF">ACFFIT_09025</name>
</gene>
<organism evidence="2 3">
    <name type="scientific">Thorsellia kenyensis</name>
    <dbReference type="NCBI Taxonomy" id="1549888"/>
    <lineage>
        <taxon>Bacteria</taxon>
        <taxon>Pseudomonadati</taxon>
        <taxon>Pseudomonadota</taxon>
        <taxon>Gammaproteobacteria</taxon>
        <taxon>Enterobacterales</taxon>
        <taxon>Thorselliaceae</taxon>
        <taxon>Thorsellia</taxon>
    </lineage>
</organism>
<sequence length="421" mass="47827">MKETIRKHKDTGKGGIYSICSAHPTIIEAAFLFESKTDNKILIEATSNQVNQFGGYTGMKPTDFIGFVKNIAKKTHFDENRIIFGGDHLGPNCWVNDPPEIAMKKSLELIKQYVEAGFTKIHLDASMPCYGEPAVLSPEIIAQRAAQMCKQAELSNKKINSNKLCYIIGTEVPIPGGEANDLQSIHVSKLEDIKNTIDLHIKEFNHQGIDDFDDKVIGVVVHPGVEFDHSKVFEYNNNETKAISEFIKSTPWVYEAHSTDYQTKEKLKQLVNDSFAILKVGPGLTFAYREAIISLAMIEDFIIPENKKSQFIPILKNQLLNNPKYWDKYYKGNFDTINQQLFFSLSDRIRYYWTDEIINNALSKLLMNLNNVEIPLSLVSQFFPNQYQLIKAHAINNTAEEIIISKVQDVLSDYSYGCAYE</sequence>
<dbReference type="Pfam" id="PF08013">
    <property type="entry name" value="GatZ_KbaZ-like"/>
    <property type="match status" value="1"/>
</dbReference>
<comment type="pathway">
    <text evidence="1">Carbohydrate metabolism; D-tagatose 6-phosphate degradation; D-glyceraldehyde 3-phosphate and glycerone phosphate from D-tagatose 6-phosphate: step 2/2.</text>
</comment>
<dbReference type="EMBL" id="JBHLXE010000095">
    <property type="protein sequence ID" value="MFC0180216.1"/>
    <property type="molecule type" value="Genomic_DNA"/>
</dbReference>
<dbReference type="Gene3D" id="1.10.400.20">
    <property type="entry name" value="putative tagatose 6-phosphate kinase domain like"/>
    <property type="match status" value="1"/>
</dbReference>
<comment type="caution">
    <text evidence="2">The sequence shown here is derived from an EMBL/GenBank/DDBJ whole genome shotgun (WGS) entry which is preliminary data.</text>
</comment>
<dbReference type="InterPro" id="IPR013785">
    <property type="entry name" value="Aldolase_TIM"/>
</dbReference>
<name>A0ABV6CB45_9GAMM</name>
<dbReference type="PANTHER" id="PTHR32502">
    <property type="entry name" value="N-ACETYLGALACTOSAMINE PERMEASE II COMPONENT-RELATED"/>
    <property type="match status" value="1"/>
</dbReference>
<evidence type="ECO:0000313" key="3">
    <source>
        <dbReference type="Proteomes" id="UP001589758"/>
    </source>
</evidence>
<dbReference type="Gene3D" id="3.20.20.70">
    <property type="entry name" value="Aldolase class I"/>
    <property type="match status" value="1"/>
</dbReference>
<dbReference type="RefSeq" id="WP_385877327.1">
    <property type="nucleotide sequence ID" value="NZ_JBHLXE010000095.1"/>
</dbReference>
<dbReference type="PANTHER" id="PTHR32502:SF2">
    <property type="entry name" value="D-TAGATOSE-1,6-BISPHOSPHATE ALDOLASE SUBUNIT KBAZ"/>
    <property type="match status" value="1"/>
</dbReference>
<protein>
    <submittedName>
        <fullName evidence="2">Class II D-tagatose-bisphosphate aldolase, non-catalytic subunit</fullName>
    </submittedName>
</protein>
<dbReference type="InterPro" id="IPR012062">
    <property type="entry name" value="GatZ/KbaZ-like"/>
</dbReference>
<dbReference type="Proteomes" id="UP001589758">
    <property type="component" value="Unassembled WGS sequence"/>
</dbReference>
<evidence type="ECO:0000313" key="2">
    <source>
        <dbReference type="EMBL" id="MFC0180216.1"/>
    </source>
</evidence>
<evidence type="ECO:0000256" key="1">
    <source>
        <dbReference type="ARBA" id="ARBA00005191"/>
    </source>
</evidence>
<proteinExistence type="predicted"/>
<keyword evidence="3" id="KW-1185">Reference proteome</keyword>